<dbReference type="InterPro" id="IPR011600">
    <property type="entry name" value="Pept_C14_caspase"/>
</dbReference>
<dbReference type="Pfam" id="PF00656">
    <property type="entry name" value="Peptidase_C14"/>
    <property type="match status" value="1"/>
</dbReference>
<evidence type="ECO:0000313" key="6">
    <source>
        <dbReference type="EMBL" id="VFK21122.1"/>
    </source>
</evidence>
<feature type="repeat" description="WD" evidence="3">
    <location>
        <begin position="322"/>
        <end position="364"/>
    </location>
</feature>
<dbReference type="PROSITE" id="PS00678">
    <property type="entry name" value="WD_REPEATS_1"/>
    <property type="match status" value="3"/>
</dbReference>
<dbReference type="AlphaFoldDB" id="A0A450WVR5"/>
<dbReference type="SUPFAM" id="SSF50978">
    <property type="entry name" value="WD40 repeat-like"/>
    <property type="match status" value="2"/>
</dbReference>
<protein>
    <submittedName>
        <fullName evidence="6">WD40 repeat</fullName>
    </submittedName>
</protein>
<proteinExistence type="predicted"/>
<dbReference type="Gene3D" id="2.130.10.10">
    <property type="entry name" value="YVTN repeat-like/Quinoprotein amine dehydrogenase"/>
    <property type="match status" value="3"/>
</dbReference>
<dbReference type="PROSITE" id="PS50082">
    <property type="entry name" value="WD_REPEATS_2"/>
    <property type="match status" value="6"/>
</dbReference>
<dbReference type="SUPFAM" id="SSF52129">
    <property type="entry name" value="Caspase-like"/>
    <property type="match status" value="1"/>
</dbReference>
<evidence type="ECO:0000256" key="1">
    <source>
        <dbReference type="ARBA" id="ARBA00022574"/>
    </source>
</evidence>
<keyword evidence="1 3" id="KW-0853">WD repeat</keyword>
<dbReference type="GO" id="GO:0006508">
    <property type="term" value="P:proteolysis"/>
    <property type="evidence" value="ECO:0007669"/>
    <property type="project" value="InterPro"/>
</dbReference>
<dbReference type="EMBL" id="CAADFK010000238">
    <property type="protein sequence ID" value="VFK21122.1"/>
    <property type="molecule type" value="Genomic_DNA"/>
</dbReference>
<evidence type="ECO:0000259" key="5">
    <source>
        <dbReference type="Pfam" id="PF00656"/>
    </source>
</evidence>
<dbReference type="GO" id="GO:0004197">
    <property type="term" value="F:cysteine-type endopeptidase activity"/>
    <property type="evidence" value="ECO:0007669"/>
    <property type="project" value="InterPro"/>
</dbReference>
<evidence type="ECO:0000256" key="4">
    <source>
        <dbReference type="SAM" id="MobiDB-lite"/>
    </source>
</evidence>
<gene>
    <name evidence="6" type="ORF">BECKLPF1236B_GA0070989_12383</name>
</gene>
<dbReference type="PRINTS" id="PR00320">
    <property type="entry name" value="GPROTEINBRPT"/>
</dbReference>
<feature type="compositionally biased region" description="Low complexity" evidence="4">
    <location>
        <begin position="481"/>
        <end position="492"/>
    </location>
</feature>
<dbReference type="InterPro" id="IPR018247">
    <property type="entry name" value="EF_Hand_1_Ca_BS"/>
</dbReference>
<feature type="compositionally biased region" description="Basic and acidic residues" evidence="4">
    <location>
        <begin position="430"/>
        <end position="440"/>
    </location>
</feature>
<feature type="region of interest" description="Disordered" evidence="4">
    <location>
        <begin position="417"/>
        <end position="517"/>
    </location>
</feature>
<dbReference type="PANTHER" id="PTHR19879:SF9">
    <property type="entry name" value="TRANSCRIPTION INITIATION FACTOR TFIID SUBUNIT 5"/>
    <property type="match status" value="1"/>
</dbReference>
<dbReference type="Pfam" id="PF00400">
    <property type="entry name" value="WD40"/>
    <property type="match status" value="6"/>
</dbReference>
<keyword evidence="2" id="KW-0677">Repeat</keyword>
<dbReference type="PROSITE" id="PS50294">
    <property type="entry name" value="WD_REPEATS_REGION"/>
    <property type="match status" value="5"/>
</dbReference>
<dbReference type="InterPro" id="IPR020472">
    <property type="entry name" value="WD40_PAC1"/>
</dbReference>
<feature type="repeat" description="WD" evidence="3">
    <location>
        <begin position="15"/>
        <end position="56"/>
    </location>
</feature>
<feature type="repeat" description="WD" evidence="3">
    <location>
        <begin position="195"/>
        <end position="227"/>
    </location>
</feature>
<feature type="domain" description="Peptidase C14 caspase" evidence="5">
    <location>
        <begin position="876"/>
        <end position="1106"/>
    </location>
</feature>
<dbReference type="InterPro" id="IPR019775">
    <property type="entry name" value="WD40_repeat_CS"/>
</dbReference>
<dbReference type="InterPro" id="IPR029030">
    <property type="entry name" value="Caspase-like_dom_sf"/>
</dbReference>
<reference evidence="6" key="1">
    <citation type="submission" date="2019-02" db="EMBL/GenBank/DDBJ databases">
        <authorList>
            <person name="Gruber-Vodicka R. H."/>
            <person name="Seah K. B. B."/>
        </authorList>
    </citation>
    <scope>NUCLEOTIDE SEQUENCE</scope>
    <source>
        <strain evidence="6">BECK_S313</strain>
    </source>
</reference>
<organism evidence="6">
    <name type="scientific">Candidatus Kentrum sp. LPFa</name>
    <dbReference type="NCBI Taxonomy" id="2126335"/>
    <lineage>
        <taxon>Bacteria</taxon>
        <taxon>Pseudomonadati</taxon>
        <taxon>Pseudomonadota</taxon>
        <taxon>Gammaproteobacteria</taxon>
        <taxon>Candidatus Kentrum</taxon>
    </lineage>
</organism>
<sequence>MTDLSPSPPQLVIDPGGHQAKIQDVLFTPDGKELLSISEDKTIRIWDVETGALVRTLRGQMEEGHEGKLYAGALAPTDENGRRWLALGGFLAHGFGIDDDKVGNIRLMDLNASPDAPLRLLKGHDDVILSLAFSPDGKWLLSGSGDGTARLWDVSLAVDTGISTSSSTGILARLNASISALLNTSMQTGGAIQILRGHADDVYAVGFSPDGERLVTGSLDHTLRLWDGAGRLVKILEGHTDKVLAAAFAPDGRYLLSGSEDKTIRLWNGRTGAFLRVLAAQDSIVASLAISPDGKKLLTGPGSHPLTANVFALPSGERLLQFDGHKNIVPATALSPDGDLAATGGGDDQEIYLWDLATGAVRHKLVGKGNIIWSVGFARDGGSLAWGTLFDQSGYNMYQINGSLQYRFQLRRDREFDDTAPGGDAPGHWKRADTEGKRAAADGSLTDDCGKRSASCDTPAASNGMDTAIGGSPAEYTGKRSASADGPSSGSGKRTTIEGAPDTNEGKRNGPEGWRWCPVDHGNTAAGGAARQGGFDLAWGGEALSEDAYLRAIERVDETRIRTANDQIHPTLEILQGDAVRHITRGPTDGDDHRSLTLTPDGRAVISGGGNGRLASYDVASGEKIHDFIGHTGDVWAVAPSPDGRFLISGSHDQTVRLWAIARGKLLLSIFPARGGEWVAWTPEGYYTASLNGDRLIGWHINQGEDRLALYYPAEQFAGRFRKPRVVAHYLATGGDIDRAIRLANAELPNRERTIRTEKTDLLALAPPAVFIAEPFERTITTDQPALRLKAEARSFNRLPVEKIWVAVNGRRPDEGGIVRLDDGLRARLDVGLELSPGENHVAVYARNRHSRSEPEVVIVTRTSARASRRPNLYLLAIGVSEYANPKYNLSFAHKDAEAVADILRGQQGKLYGRVESRCLADAEANREGVLAGLEWLTEASTQRDVAVIFLAGHGMKERGHYYFLPHDVDPRRLRVTGVRWSEFEHTFQDIPGTRWLLADTCRSGGITGKRATIPRDAGDMTDALRALKAVEGGVVVMSASNGQEASLESPQWRHGAFTKALIDGIGEGRADHDGDGRIGIKELDLYLTDRVKELTKGKQHPMTEIPRMMSNFPVAIVAEKAQEKGG</sequence>
<dbReference type="InterPro" id="IPR001680">
    <property type="entry name" value="WD40_rpt"/>
</dbReference>
<feature type="repeat" description="WD" evidence="3">
    <location>
        <begin position="236"/>
        <end position="277"/>
    </location>
</feature>
<dbReference type="PROSITE" id="PS00018">
    <property type="entry name" value="EF_HAND_1"/>
    <property type="match status" value="1"/>
</dbReference>
<name>A0A450WVR5_9GAMM</name>
<dbReference type="Gene3D" id="3.40.50.1460">
    <property type="match status" value="1"/>
</dbReference>
<feature type="repeat" description="WD" evidence="3">
    <location>
        <begin position="628"/>
        <end position="669"/>
    </location>
</feature>
<dbReference type="SMART" id="SM00320">
    <property type="entry name" value="WD40"/>
    <property type="match status" value="8"/>
</dbReference>
<evidence type="ECO:0000256" key="2">
    <source>
        <dbReference type="ARBA" id="ARBA00022737"/>
    </source>
</evidence>
<dbReference type="InterPro" id="IPR036322">
    <property type="entry name" value="WD40_repeat_dom_sf"/>
</dbReference>
<accession>A0A450WVR5</accession>
<dbReference type="CDD" id="cd00200">
    <property type="entry name" value="WD40"/>
    <property type="match status" value="1"/>
</dbReference>
<dbReference type="InterPro" id="IPR015943">
    <property type="entry name" value="WD40/YVTN_repeat-like_dom_sf"/>
</dbReference>
<feature type="repeat" description="WD" evidence="3">
    <location>
        <begin position="121"/>
        <end position="155"/>
    </location>
</feature>
<dbReference type="PANTHER" id="PTHR19879">
    <property type="entry name" value="TRANSCRIPTION INITIATION FACTOR TFIID"/>
    <property type="match status" value="1"/>
</dbReference>
<evidence type="ECO:0000256" key="3">
    <source>
        <dbReference type="PROSITE-ProRule" id="PRU00221"/>
    </source>
</evidence>